<keyword evidence="1" id="KW-0328">Glycosyltransferase</keyword>
<name>A0ABQ8UP27_9EUKA</name>
<dbReference type="InterPro" id="IPR049625">
    <property type="entry name" value="Glyco_transf_61_cat"/>
</dbReference>
<dbReference type="EMBL" id="JAPMOS010000014">
    <property type="protein sequence ID" value="KAJ4460191.1"/>
    <property type="molecule type" value="Genomic_DNA"/>
</dbReference>
<evidence type="ECO:0000259" key="4">
    <source>
        <dbReference type="Pfam" id="PF04577"/>
    </source>
</evidence>
<keyword evidence="3" id="KW-0325">Glycoprotein</keyword>
<protein>
    <recommendedName>
        <fullName evidence="4">Glycosyltransferase 61 catalytic domain-containing protein</fullName>
    </recommendedName>
</protein>
<feature type="domain" description="Glycosyltransferase 61 catalytic" evidence="4">
    <location>
        <begin position="213"/>
        <end position="390"/>
    </location>
</feature>
<evidence type="ECO:0000313" key="5">
    <source>
        <dbReference type="EMBL" id="KAJ4460191.1"/>
    </source>
</evidence>
<dbReference type="Pfam" id="PF04577">
    <property type="entry name" value="Glyco_transf_61"/>
    <property type="match status" value="2"/>
</dbReference>
<dbReference type="PANTHER" id="PTHR20961">
    <property type="entry name" value="GLYCOSYLTRANSFERASE"/>
    <property type="match status" value="1"/>
</dbReference>
<dbReference type="InterPro" id="IPR007657">
    <property type="entry name" value="Glycosyltransferase_61"/>
</dbReference>
<accession>A0ABQ8UP27</accession>
<comment type="caution">
    <text evidence="5">The sequence shown here is derived from an EMBL/GenBank/DDBJ whole genome shotgun (WGS) entry which is preliminary data.</text>
</comment>
<evidence type="ECO:0000313" key="6">
    <source>
        <dbReference type="Proteomes" id="UP001141327"/>
    </source>
</evidence>
<sequence length="892" mass="97571">MACFARLPRISIAGRQAEITLTEPRVLQVTQTLRATDPPGLLRYRWLDNQAKCNQKPCNRLAVPPQGRTQVNHFNPPPARIAIPLFGEADITGGRVLNSSDLTVDFHPEYDSGSDPLPTQPHYLPADAEYMAFMHGPVLRALPYRAWTMRMQSAVSPGLDGPYIGTGFFRSEVSCNTWRADERPPLVLTPPVPWWAAFDGTVVLLRSLWATNYYHFLAESLPRLVPLLPELRSRPGIVILAPAEHSFMKELFRLLGLADRVFFVPDSDTYAAAEVLMPSPARCLWVAPRLVAALRAELLGAVGREGHLHHTRPPAVIVIRRKGSREVANHAALMAAVRAEFNGTRYETVEFEALPVAATVDLFHRAALVVGPHGAGLTNIMFCPAGTPVIEFLEEFHPPLCFVYMATALGLPWFGFRVPYATHEGPMTVDVPLVLHRIREAMRAGTHETWLTGLQATRQPPVCVGLTPTIPPAGLVVPVLSERNIAATTLRPVEVDWIYEASPQYDNDPFHKLEQPHYLPGEADFMLFLHGPQIRETPDAAWVLRLRNAVMPGIDGPYTSSGFFRSDISCARYKLPTSKTSAGTIITPPFPAHAHVELRGTLVYLRSTEVDKPDNFLTGVLPGVMPILDEVRTHPSYRILLAARQAIAEPLLELLGLGGRGLYLPESDTVFAPQVIMTSPPRCERPPPRMMTALRDELLKSLQNRGLLSPPGGPGLVVVIRASGAVGSSVVNHDELAATIRLHFEGTGFEVVEYDEGLSVRADIPPAPSLIVLSASPRLSIDQIEATIDLFHRAALVVGPHGAGLANLLFCPAGTPVVEFLEEYPPSMAFLYLAAALGLPWFGFTVRGAQYGGTMRVDVDMALGRIREAMAALAPRPTGDEQHGDDDAEAGG</sequence>
<feature type="domain" description="Glycosyltransferase 61 catalytic" evidence="4">
    <location>
        <begin position="783"/>
        <end position="818"/>
    </location>
</feature>
<reference evidence="5" key="1">
    <citation type="journal article" date="2022" name="bioRxiv">
        <title>Genomics of Preaxostyla Flagellates Illuminates Evolutionary Transitions and the Path Towards Mitochondrial Loss.</title>
        <authorList>
            <person name="Novak L.V.F."/>
            <person name="Treitli S.C."/>
            <person name="Pyrih J."/>
            <person name="Halakuc P."/>
            <person name="Pipaliya S.V."/>
            <person name="Vacek V."/>
            <person name="Brzon O."/>
            <person name="Soukal P."/>
            <person name="Eme L."/>
            <person name="Dacks J.B."/>
            <person name="Karnkowska A."/>
            <person name="Elias M."/>
            <person name="Hampl V."/>
        </authorList>
    </citation>
    <scope>NUCLEOTIDE SEQUENCE</scope>
    <source>
        <strain evidence="5">RCP-MX</strain>
    </source>
</reference>
<organism evidence="5 6">
    <name type="scientific">Paratrimastix pyriformis</name>
    <dbReference type="NCBI Taxonomy" id="342808"/>
    <lineage>
        <taxon>Eukaryota</taxon>
        <taxon>Metamonada</taxon>
        <taxon>Preaxostyla</taxon>
        <taxon>Paratrimastigidae</taxon>
        <taxon>Paratrimastix</taxon>
    </lineage>
</organism>
<evidence type="ECO:0000256" key="3">
    <source>
        <dbReference type="ARBA" id="ARBA00023180"/>
    </source>
</evidence>
<evidence type="ECO:0000256" key="2">
    <source>
        <dbReference type="ARBA" id="ARBA00022679"/>
    </source>
</evidence>
<proteinExistence type="predicted"/>
<keyword evidence="6" id="KW-1185">Reference proteome</keyword>
<gene>
    <name evidence="5" type="ORF">PAPYR_3580</name>
</gene>
<keyword evidence="2" id="KW-0808">Transferase</keyword>
<evidence type="ECO:0000256" key="1">
    <source>
        <dbReference type="ARBA" id="ARBA00022676"/>
    </source>
</evidence>
<dbReference type="Proteomes" id="UP001141327">
    <property type="component" value="Unassembled WGS sequence"/>
</dbReference>